<gene>
    <name evidence="4" type="ORF">CSA56_00985</name>
</gene>
<dbReference type="Gene3D" id="3.40.50.1000">
    <property type="entry name" value="HAD superfamily/HAD-like"/>
    <property type="match status" value="1"/>
</dbReference>
<evidence type="ECO:0000256" key="3">
    <source>
        <dbReference type="ARBA" id="ARBA00022801"/>
    </source>
</evidence>
<dbReference type="GO" id="GO:0016787">
    <property type="term" value="F:hydrolase activity"/>
    <property type="evidence" value="ECO:0007669"/>
    <property type="project" value="UniProtKB-KW"/>
</dbReference>
<comment type="similarity">
    <text evidence="1">Belongs to the HAD-like hydrolase superfamily. CbbY/CbbZ/Gph/YieH family.</text>
</comment>
<dbReference type="Pfam" id="PF00702">
    <property type="entry name" value="Hydrolase"/>
    <property type="match status" value="1"/>
</dbReference>
<organism evidence="4 5">
    <name type="scientific">candidate division KSB3 bacterium</name>
    <dbReference type="NCBI Taxonomy" id="2044937"/>
    <lineage>
        <taxon>Bacteria</taxon>
        <taxon>candidate division KSB3</taxon>
    </lineage>
</organism>
<dbReference type="InterPro" id="IPR006439">
    <property type="entry name" value="HAD-SF_hydro_IA"/>
</dbReference>
<dbReference type="SFLD" id="SFLDG01129">
    <property type="entry name" value="C1.5:_HAD__Beta-PGM__Phosphata"/>
    <property type="match status" value="1"/>
</dbReference>
<evidence type="ECO:0000313" key="5">
    <source>
        <dbReference type="Proteomes" id="UP000230821"/>
    </source>
</evidence>
<dbReference type="PRINTS" id="PR00413">
    <property type="entry name" value="HADHALOGNASE"/>
</dbReference>
<dbReference type="InterPro" id="IPR023198">
    <property type="entry name" value="PGP-like_dom2"/>
</dbReference>
<evidence type="ECO:0000256" key="1">
    <source>
        <dbReference type="ARBA" id="ARBA00006171"/>
    </source>
</evidence>
<name>A0A2G6KN18_9BACT</name>
<comment type="caution">
    <text evidence="4">The sequence shown here is derived from an EMBL/GenBank/DDBJ whole genome shotgun (WGS) entry which is preliminary data.</text>
</comment>
<dbReference type="SUPFAM" id="SSF56784">
    <property type="entry name" value="HAD-like"/>
    <property type="match status" value="1"/>
</dbReference>
<dbReference type="EMBL" id="PDSK01000022">
    <property type="protein sequence ID" value="PIE36229.1"/>
    <property type="molecule type" value="Genomic_DNA"/>
</dbReference>
<keyword evidence="2" id="KW-0479">Metal-binding</keyword>
<dbReference type="PANTHER" id="PTHR42896">
    <property type="entry name" value="XYLULOSE-1,5-BISPHOSPHATE (XUBP) PHOSPHATASE"/>
    <property type="match status" value="1"/>
</dbReference>
<reference evidence="4 5" key="1">
    <citation type="submission" date="2017-10" db="EMBL/GenBank/DDBJ databases">
        <title>Novel microbial diversity and functional potential in the marine mammal oral microbiome.</title>
        <authorList>
            <person name="Dudek N.K."/>
            <person name="Sun C.L."/>
            <person name="Burstein D."/>
            <person name="Kantor R.S."/>
            <person name="Aliaga Goltsman D.S."/>
            <person name="Bik E.M."/>
            <person name="Thomas B.C."/>
            <person name="Banfield J.F."/>
            <person name="Relman D.A."/>
        </authorList>
    </citation>
    <scope>NUCLEOTIDE SEQUENCE [LARGE SCALE GENOMIC DNA]</scope>
    <source>
        <strain evidence="4">DOLJORAL78_47_16</strain>
    </source>
</reference>
<dbReference type="FunFam" id="3.40.50.1000:FF:000036">
    <property type="entry name" value="HAD family hydrolase"/>
    <property type="match status" value="1"/>
</dbReference>
<dbReference type="SFLD" id="SFLDG01135">
    <property type="entry name" value="C1.5.6:_HAD__Beta-PGM__Phospha"/>
    <property type="match status" value="1"/>
</dbReference>
<dbReference type="AlphaFoldDB" id="A0A2G6KN18"/>
<keyword evidence="3" id="KW-0378">Hydrolase</keyword>
<dbReference type="Gene3D" id="1.10.150.240">
    <property type="entry name" value="Putative phosphatase, domain 2"/>
    <property type="match status" value="1"/>
</dbReference>
<dbReference type="NCBIfam" id="TIGR01509">
    <property type="entry name" value="HAD-SF-IA-v3"/>
    <property type="match status" value="1"/>
</dbReference>
<accession>A0A2G6KN18</accession>
<dbReference type="InterPro" id="IPR036412">
    <property type="entry name" value="HAD-like_sf"/>
</dbReference>
<dbReference type="SFLD" id="SFLDF00035">
    <property type="entry name" value="phosphoglycolate_phosphatase"/>
    <property type="match status" value="1"/>
</dbReference>
<sequence>MTMLKAVIFDQDGVLADTERDGHRVAFNRTFQEFDLNIEWNVQTYGELLHVGGGKERMRHYITREGLDAQFPNLDDLIKTLHTRKTELFMELLETGQIRLRPGVKRLIREVHDAKLKLAVCSTSNEKAVNTLVRTLLGEDIHGWFDHILAGDIVTHKKPNPEIYNAAYSKLGVDPAECIVIEDNRNGLMAATGAGMKCLVTVNGYTKNEDYREAELVVSCLGDPEQEHATVLSGKQSQDVTFEGCVTVALLRQLVLSKV</sequence>
<evidence type="ECO:0000256" key="2">
    <source>
        <dbReference type="ARBA" id="ARBA00022723"/>
    </source>
</evidence>
<evidence type="ECO:0000313" key="4">
    <source>
        <dbReference type="EMBL" id="PIE36229.1"/>
    </source>
</evidence>
<dbReference type="InterPro" id="IPR044999">
    <property type="entry name" value="CbbY-like"/>
</dbReference>
<proteinExistence type="inferred from homology"/>
<dbReference type="PANTHER" id="PTHR42896:SF2">
    <property type="entry name" value="CBBY-LIKE PROTEIN"/>
    <property type="match status" value="1"/>
</dbReference>
<dbReference type="Proteomes" id="UP000230821">
    <property type="component" value="Unassembled WGS sequence"/>
</dbReference>
<dbReference type="SFLD" id="SFLDS00003">
    <property type="entry name" value="Haloacid_Dehalogenase"/>
    <property type="match status" value="1"/>
</dbReference>
<dbReference type="InterPro" id="IPR023214">
    <property type="entry name" value="HAD_sf"/>
</dbReference>
<dbReference type="GO" id="GO:0046872">
    <property type="term" value="F:metal ion binding"/>
    <property type="evidence" value="ECO:0007669"/>
    <property type="project" value="UniProtKB-KW"/>
</dbReference>
<protein>
    <submittedName>
        <fullName evidence="4">Phosphatase</fullName>
    </submittedName>
</protein>